<dbReference type="InParanoid" id="A0A4Q1BCC9"/>
<dbReference type="SUPFAM" id="SSF52540">
    <property type="entry name" value="P-loop containing nucleoside triphosphate hydrolases"/>
    <property type="match status" value="1"/>
</dbReference>
<dbReference type="PANTHER" id="PTHR13710">
    <property type="entry name" value="DNA HELICASE RECQ FAMILY MEMBER"/>
    <property type="match status" value="1"/>
</dbReference>
<dbReference type="GO" id="GO:0043138">
    <property type="term" value="F:3'-5' DNA helicase activity"/>
    <property type="evidence" value="ECO:0007669"/>
    <property type="project" value="TreeGrafter"/>
</dbReference>
<dbReference type="AlphaFoldDB" id="A0A4Q1BCC9"/>
<dbReference type="GO" id="GO:0005694">
    <property type="term" value="C:chromosome"/>
    <property type="evidence" value="ECO:0007669"/>
    <property type="project" value="TreeGrafter"/>
</dbReference>
<feature type="domain" description="Helicase ATP-binding" evidence="4">
    <location>
        <begin position="883"/>
        <end position="1039"/>
    </location>
</feature>
<dbReference type="VEuPathDB" id="FungiDB:TREMEDRAFT_66595"/>
<feature type="coiled-coil region" evidence="2">
    <location>
        <begin position="500"/>
        <end position="527"/>
    </location>
</feature>
<comment type="similarity">
    <text evidence="1">Belongs to the helicase family. RecQ subfamily.</text>
</comment>
<proteinExistence type="inferred from homology"/>
<dbReference type="GO" id="GO:0005524">
    <property type="term" value="F:ATP binding"/>
    <property type="evidence" value="ECO:0007669"/>
    <property type="project" value="InterPro"/>
</dbReference>
<evidence type="ECO:0000256" key="2">
    <source>
        <dbReference type="SAM" id="Coils"/>
    </source>
</evidence>
<feature type="compositionally biased region" description="Polar residues" evidence="3">
    <location>
        <begin position="830"/>
        <end position="841"/>
    </location>
</feature>
<dbReference type="PANTHER" id="PTHR13710:SF154">
    <property type="entry name" value="RECQ HELICASE, PUTATIVE (AFU_ORTHOLOGUE AFUA_6G14720)-RELATED"/>
    <property type="match status" value="1"/>
</dbReference>
<dbReference type="GO" id="GO:0005737">
    <property type="term" value="C:cytoplasm"/>
    <property type="evidence" value="ECO:0007669"/>
    <property type="project" value="TreeGrafter"/>
</dbReference>
<dbReference type="Pfam" id="PF00270">
    <property type="entry name" value="DEAD"/>
    <property type="match status" value="1"/>
</dbReference>
<evidence type="ECO:0000313" key="6">
    <source>
        <dbReference type="Proteomes" id="UP000289152"/>
    </source>
</evidence>
<evidence type="ECO:0000313" key="5">
    <source>
        <dbReference type="EMBL" id="RXK36469.1"/>
    </source>
</evidence>
<accession>A0A4Q1BCC9</accession>
<evidence type="ECO:0000259" key="4">
    <source>
        <dbReference type="PROSITE" id="PS51192"/>
    </source>
</evidence>
<dbReference type="GO" id="GO:0009378">
    <property type="term" value="F:four-way junction helicase activity"/>
    <property type="evidence" value="ECO:0007669"/>
    <property type="project" value="TreeGrafter"/>
</dbReference>
<evidence type="ECO:0000256" key="1">
    <source>
        <dbReference type="ARBA" id="ARBA00005446"/>
    </source>
</evidence>
<feature type="region of interest" description="Disordered" evidence="3">
    <location>
        <begin position="830"/>
        <end position="856"/>
    </location>
</feature>
<gene>
    <name evidence="5" type="ORF">M231_06253</name>
</gene>
<dbReference type="Pfam" id="PF12013">
    <property type="entry name" value="OrsD"/>
    <property type="match status" value="1"/>
</dbReference>
<dbReference type="InterPro" id="IPR014001">
    <property type="entry name" value="Helicase_ATP-bd"/>
</dbReference>
<dbReference type="GO" id="GO:0000724">
    <property type="term" value="P:double-strand break repair via homologous recombination"/>
    <property type="evidence" value="ECO:0007669"/>
    <property type="project" value="TreeGrafter"/>
</dbReference>
<dbReference type="InterPro" id="IPR022698">
    <property type="entry name" value="OrsD"/>
</dbReference>
<dbReference type="InterPro" id="IPR011545">
    <property type="entry name" value="DEAD/DEAH_box_helicase_dom"/>
</dbReference>
<keyword evidence="2" id="KW-0175">Coiled coil</keyword>
<sequence>MLAHAASHVRELSNEDLISLDPKDEPERQQILYIPDQDQNKYHIPLNQEPVLTTHGLAYHSILQVFICTICKNGVRGSHLLAHCQQHSLPTTPQDILDILATYTPHTGSHPPLPSFTNSQPMVALPLLPIQEGFSCHLCRFCCPALNTMKNHFSRQHKGNPYKDHSSNTQLQCLYSQGTRVFFPVQQPDHAIVGDTLYSRFLQSLPPQPKTQPIEALGEKEYSPLMRRLGWMRHVEGHDPVLLSSLVAGPRVDEEHLHMLKRMVKGYFKEVEEVVKKTPNEVILQWLNSETPEQYNHDPYKALQNPESFQKYTTFFSRLFCFLLRVVKGDHPSYVLPLTSQQQAFCQDLHLVLEDGEDQERFNPIFHALAHSLLTFSPPQAVRDPHQYALICFHTLVNLLPDGHFCGPRDMTPKLAMLQWGFKGVVMRQIQARLDEEGDWLSSEELESLIRQEVSVLHAGRLSPFSSLLSSKALINHMAFSQPDLPNVYWRNTQKTLLVVNGERLELENLKEGIHRLEKDMTEYFEENLLLNLPLAHFPCPPLGEIVDHPSLDEGGYNFVEEETNPFKASRWRLVQHILEDEEQSVVFTQGLLDKVPLWRVDQLHQYLQKCASFMDKLAVLIHLTYGAPARRTELMVHKISNSLGQRNVFFINGRIVLVSRYHKGSNQTSSDKTIPRFLPISLSLILTIYLAYVRPFECFILNHLNNPEGAKVHATYLFCSRGKRWEADYFSSLLSTTTFTYCKTRLNPSTWRHASIAIFKAKNIRHALEHGDTVQDLQAGHSTRTAEQHYALDREDIMAMGDSTFLLFHQSSMEWQSLMGYPPLPTCPSLPSIQSSTPVESSKDTDDTSSSTSLRSSMLTGLKRMFGPDATWRNQWQEEGCEMVAQGGKNLLLIGPTSAGKTCFWMVPLLSGRENGKMTVIIVPLRALLRDLMAKASKCGFRAVEWKPRMAAHERLVIVSVEVGVSEEFCSWLRGVDHLARIVFEEAHLALTSSSYRSVMFQLETFKQFPVPKVLITATCPPSCTNDLLQKFHLSQITCHRTATNRPEVHYSVSSSPTTSSNRVQQLQDSVKMILPKLNEDDQILVFCKTHAESETMAQSLGFFEVDPEGMKEGLQLKGVVEDLKGWQTWLNDMEGPGGILNMWYAVDWLISRVLNKGRF</sequence>
<evidence type="ECO:0000256" key="3">
    <source>
        <dbReference type="SAM" id="MobiDB-lite"/>
    </source>
</evidence>
<dbReference type="InterPro" id="IPR027417">
    <property type="entry name" value="P-loop_NTPase"/>
</dbReference>
<dbReference type="OrthoDB" id="3151137at2759"/>
<dbReference type="SMART" id="SM00487">
    <property type="entry name" value="DEXDc"/>
    <property type="match status" value="1"/>
</dbReference>
<dbReference type="STRING" id="5217.A0A4Q1BCC9"/>
<dbReference type="GO" id="GO:0003676">
    <property type="term" value="F:nucleic acid binding"/>
    <property type="evidence" value="ECO:0007669"/>
    <property type="project" value="InterPro"/>
</dbReference>
<dbReference type="EMBL" id="SDIL01000096">
    <property type="protein sequence ID" value="RXK36469.1"/>
    <property type="molecule type" value="Genomic_DNA"/>
</dbReference>
<comment type="caution">
    <text evidence="5">The sequence shown here is derived from an EMBL/GenBank/DDBJ whole genome shotgun (WGS) entry which is preliminary data.</text>
</comment>
<organism evidence="5 6">
    <name type="scientific">Tremella mesenterica</name>
    <name type="common">Jelly fungus</name>
    <dbReference type="NCBI Taxonomy" id="5217"/>
    <lineage>
        <taxon>Eukaryota</taxon>
        <taxon>Fungi</taxon>
        <taxon>Dikarya</taxon>
        <taxon>Basidiomycota</taxon>
        <taxon>Agaricomycotina</taxon>
        <taxon>Tremellomycetes</taxon>
        <taxon>Tremellales</taxon>
        <taxon>Tremellaceae</taxon>
        <taxon>Tremella</taxon>
    </lineage>
</organism>
<protein>
    <recommendedName>
        <fullName evidence="4">Helicase ATP-binding domain-containing protein</fullName>
    </recommendedName>
</protein>
<dbReference type="Gene3D" id="3.40.50.300">
    <property type="entry name" value="P-loop containing nucleotide triphosphate hydrolases"/>
    <property type="match status" value="1"/>
</dbReference>
<keyword evidence="6" id="KW-1185">Reference proteome</keyword>
<reference evidence="5 6" key="1">
    <citation type="submission" date="2016-06" db="EMBL/GenBank/DDBJ databases">
        <title>Evolution of pathogenesis and genome organization in the Tremellales.</title>
        <authorList>
            <person name="Cuomo C."/>
            <person name="Litvintseva A."/>
            <person name="Heitman J."/>
            <person name="Chen Y."/>
            <person name="Sun S."/>
            <person name="Springer D."/>
            <person name="Dromer F."/>
            <person name="Young S."/>
            <person name="Zeng Q."/>
            <person name="Chapman S."/>
            <person name="Gujja S."/>
            <person name="Saif S."/>
            <person name="Birren B."/>
        </authorList>
    </citation>
    <scope>NUCLEOTIDE SEQUENCE [LARGE SCALE GENOMIC DNA]</scope>
    <source>
        <strain evidence="5 6">ATCC 28783</strain>
    </source>
</reference>
<name>A0A4Q1BCC9_TREME</name>
<dbReference type="Proteomes" id="UP000289152">
    <property type="component" value="Unassembled WGS sequence"/>
</dbReference>
<dbReference type="PROSITE" id="PS51192">
    <property type="entry name" value="HELICASE_ATP_BIND_1"/>
    <property type="match status" value="1"/>
</dbReference>